<name>A0A173LL95_9ACTN</name>
<feature type="compositionally biased region" description="Polar residues" evidence="1">
    <location>
        <begin position="164"/>
        <end position="173"/>
    </location>
</feature>
<feature type="compositionally biased region" description="Pro residues" evidence="1">
    <location>
        <begin position="191"/>
        <end position="200"/>
    </location>
</feature>
<proteinExistence type="predicted"/>
<reference evidence="2 3" key="1">
    <citation type="submission" date="2016-06" db="EMBL/GenBank/DDBJ databases">
        <title>Complete genome sequence of a saline-alkali tolerant type strain Dietzia timorensis ID05-A0528T.</title>
        <authorList>
            <person name="Wu X."/>
        </authorList>
    </citation>
    <scope>NUCLEOTIDE SEQUENCE [LARGE SCALE GENOMIC DNA]</scope>
    <source>
        <strain evidence="2 3">ID05-A0528</strain>
    </source>
</reference>
<accession>A0A173LL95</accession>
<dbReference type="AlphaFoldDB" id="A0A173LL95"/>
<gene>
    <name evidence="2" type="ORF">BJL86_0577</name>
</gene>
<organism evidence="2 3">
    <name type="scientific">Dietzia timorensis</name>
    <dbReference type="NCBI Taxonomy" id="499555"/>
    <lineage>
        <taxon>Bacteria</taxon>
        <taxon>Bacillati</taxon>
        <taxon>Actinomycetota</taxon>
        <taxon>Actinomycetes</taxon>
        <taxon>Mycobacteriales</taxon>
        <taxon>Dietziaceae</taxon>
        <taxon>Dietzia</taxon>
    </lineage>
</organism>
<dbReference type="RefSeq" id="WP_067478653.1">
    <property type="nucleotide sequence ID" value="NZ_CP015961.1"/>
</dbReference>
<feature type="region of interest" description="Disordered" evidence="1">
    <location>
        <begin position="164"/>
        <end position="200"/>
    </location>
</feature>
<dbReference type="EMBL" id="CP015961">
    <property type="protein sequence ID" value="ANI91380.1"/>
    <property type="molecule type" value="Genomic_DNA"/>
</dbReference>
<keyword evidence="3" id="KW-1185">Reference proteome</keyword>
<dbReference type="KEGG" id="dtm:BJL86_0577"/>
<evidence type="ECO:0000313" key="3">
    <source>
        <dbReference type="Proteomes" id="UP000186104"/>
    </source>
</evidence>
<evidence type="ECO:0000256" key="1">
    <source>
        <dbReference type="SAM" id="MobiDB-lite"/>
    </source>
</evidence>
<evidence type="ECO:0000313" key="2">
    <source>
        <dbReference type="EMBL" id="ANI91380.1"/>
    </source>
</evidence>
<dbReference type="Proteomes" id="UP000186104">
    <property type="component" value="Chromosome"/>
</dbReference>
<sequence>MPNTPELRAEVAGVVAVVDISREGETVRHAVWHVAIAPDDAGPRLRGAWVVGEASELSGLIRTRPVWALSADAESAVAEEADFLLDAPATDAAVDAAIDALDTAFAEEKKRTGNNWVTPDWSVSARLAAEDKDSEIDGNLDDELRRRALWHARSLENVAIAWAQSQSQRTSRQGKAGSRDFLLAEDLGGPHPAPLPLAAR</sequence>
<dbReference type="OrthoDB" id="4410665at2"/>
<protein>
    <submittedName>
        <fullName evidence="2">Uncharacterized protein</fullName>
    </submittedName>
</protein>